<dbReference type="GO" id="GO:0003677">
    <property type="term" value="F:DNA binding"/>
    <property type="evidence" value="ECO:0007669"/>
    <property type="project" value="UniProtKB-KW"/>
</dbReference>
<accession>F4S3B8</accession>
<proteinExistence type="predicted"/>
<dbReference type="PANTHER" id="PTHR33050:SF7">
    <property type="entry name" value="RIBONUCLEASE H"/>
    <property type="match status" value="1"/>
</dbReference>
<dbReference type="AlphaFoldDB" id="F4S3B8"/>
<dbReference type="GeneID" id="18936418"/>
<dbReference type="KEGG" id="mlr:MELLADRAFT_92944"/>
<feature type="region of interest" description="Disordered" evidence="2">
    <location>
        <begin position="83"/>
        <end position="143"/>
    </location>
</feature>
<keyword evidence="4" id="KW-1185">Reference proteome</keyword>
<name>F4S3B8_MELLP</name>
<dbReference type="HOGENOM" id="CLU_278624_0_0_1"/>
<dbReference type="RefSeq" id="XP_007415943.1">
    <property type="nucleotide sequence ID" value="XM_007415881.1"/>
</dbReference>
<reference evidence="4" key="1">
    <citation type="journal article" date="2011" name="Proc. Natl. Acad. Sci. U.S.A.">
        <title>Obligate biotrophy features unraveled by the genomic analysis of rust fungi.</title>
        <authorList>
            <person name="Duplessis S."/>
            <person name="Cuomo C.A."/>
            <person name="Lin Y.-C."/>
            <person name="Aerts A."/>
            <person name="Tisserant E."/>
            <person name="Veneault-Fourrey C."/>
            <person name="Joly D.L."/>
            <person name="Hacquard S."/>
            <person name="Amselem J."/>
            <person name="Cantarel B.L."/>
            <person name="Chiu R."/>
            <person name="Coutinho P.M."/>
            <person name="Feau N."/>
            <person name="Field M."/>
            <person name="Frey P."/>
            <person name="Gelhaye E."/>
            <person name="Goldberg J."/>
            <person name="Grabherr M.G."/>
            <person name="Kodira C.D."/>
            <person name="Kohler A."/>
            <person name="Kuees U."/>
            <person name="Lindquist E.A."/>
            <person name="Lucas S.M."/>
            <person name="Mago R."/>
            <person name="Mauceli E."/>
            <person name="Morin E."/>
            <person name="Murat C."/>
            <person name="Pangilinan J.L."/>
            <person name="Park R."/>
            <person name="Pearson M."/>
            <person name="Quesneville H."/>
            <person name="Rouhier N."/>
            <person name="Sakthikumar S."/>
            <person name="Salamov A.A."/>
            <person name="Schmutz J."/>
            <person name="Selles B."/>
            <person name="Shapiro H."/>
            <person name="Tanguay P."/>
            <person name="Tuskan G.A."/>
            <person name="Henrissat B."/>
            <person name="Van de Peer Y."/>
            <person name="Rouze P."/>
            <person name="Ellis J.G."/>
            <person name="Dodds P.N."/>
            <person name="Schein J.E."/>
            <person name="Zhong S."/>
            <person name="Hamelin R.C."/>
            <person name="Grigoriev I.V."/>
            <person name="Szabo L.J."/>
            <person name="Martin F."/>
        </authorList>
    </citation>
    <scope>NUCLEOTIDE SEQUENCE [LARGE SCALE GENOMIC DNA]</scope>
    <source>
        <strain evidence="4">98AG31 / pathotype 3-4-7</strain>
    </source>
</reference>
<evidence type="ECO:0000256" key="1">
    <source>
        <dbReference type="ARBA" id="ARBA00023125"/>
    </source>
</evidence>
<dbReference type="Proteomes" id="UP000001072">
    <property type="component" value="Unassembled WGS sequence"/>
</dbReference>
<gene>
    <name evidence="3" type="ORF">MELLADRAFT_92944</name>
</gene>
<organism evidence="4">
    <name type="scientific">Melampsora larici-populina (strain 98AG31 / pathotype 3-4-7)</name>
    <name type="common">Poplar leaf rust fungus</name>
    <dbReference type="NCBI Taxonomy" id="747676"/>
    <lineage>
        <taxon>Eukaryota</taxon>
        <taxon>Fungi</taxon>
        <taxon>Dikarya</taxon>
        <taxon>Basidiomycota</taxon>
        <taxon>Pucciniomycotina</taxon>
        <taxon>Pucciniomycetes</taxon>
        <taxon>Pucciniales</taxon>
        <taxon>Melampsoraceae</taxon>
        <taxon>Melampsora</taxon>
    </lineage>
</organism>
<feature type="region of interest" description="Disordered" evidence="2">
    <location>
        <begin position="1"/>
        <end position="69"/>
    </location>
</feature>
<dbReference type="InterPro" id="IPR010998">
    <property type="entry name" value="Integrase_recombinase_N"/>
</dbReference>
<dbReference type="Gene3D" id="1.10.150.130">
    <property type="match status" value="1"/>
</dbReference>
<evidence type="ECO:0000256" key="2">
    <source>
        <dbReference type="SAM" id="MobiDB-lite"/>
    </source>
</evidence>
<dbReference type="STRING" id="747676.F4S3B8"/>
<dbReference type="InterPro" id="IPR052055">
    <property type="entry name" value="Hepadnavirus_pol/RT"/>
</dbReference>
<evidence type="ECO:0000313" key="4">
    <source>
        <dbReference type="Proteomes" id="UP000001072"/>
    </source>
</evidence>
<dbReference type="VEuPathDB" id="FungiDB:MELLADRAFT_92944"/>
<dbReference type="SUPFAM" id="SSF47823">
    <property type="entry name" value="lambda integrase-like, N-terminal domain"/>
    <property type="match status" value="1"/>
</dbReference>
<dbReference type="InParanoid" id="F4S3B8"/>
<evidence type="ECO:0008006" key="5">
    <source>
        <dbReference type="Google" id="ProtNLM"/>
    </source>
</evidence>
<evidence type="ECO:0000313" key="3">
    <source>
        <dbReference type="EMBL" id="EGG00869.1"/>
    </source>
</evidence>
<dbReference type="PANTHER" id="PTHR33050">
    <property type="entry name" value="REVERSE TRANSCRIPTASE DOMAIN-CONTAINING PROTEIN"/>
    <property type="match status" value="1"/>
</dbReference>
<keyword evidence="1" id="KW-0238">DNA-binding</keyword>
<feature type="compositionally biased region" description="Polar residues" evidence="2">
    <location>
        <begin position="25"/>
        <end position="37"/>
    </location>
</feature>
<dbReference type="EMBL" id="GL883143">
    <property type="protein sequence ID" value="EGG00869.1"/>
    <property type="molecule type" value="Genomic_DNA"/>
</dbReference>
<protein>
    <recommendedName>
        <fullName evidence="5">Reverse transcriptase domain-containing protein</fullName>
    </recommendedName>
</protein>
<sequence>MPPDLFDSDYRNDVGMPPAAPLASGSRQARSYLQRSHSAARKSRSPIPLADRIGPRTSKSPKSFFRSTPRCLFWSSPNRVGRSRGCLNKQLPKPHQAKGKQQAFQACAEPPRRASPPRPGPKSKGKERCISNTPPPSSRYSSDNAEEDIVFFPVPGAKKPRLFAAPIAELVDPSASPLAKSIQRLVTIYKADINHYINQYNCSPNKPASWPSYLTKDLLEYQCIDLKKLWGEMESKPSSEIFFFNKKSKKKDVKGVTDPLSIQDLSEFSQVMEVLRHAYLAAFYFAALSIKSYFDHIAKLCCHQSRIHWTHVRNYEAEIHQAFLQRPSLAWGNFGAPELRVFEGQNLNSRSVDRPVSPEVPPQAIQSSSRLLLKRLRGVFLLIRLRKVMMWLLKISLAIIGMQMSVPSQPTTASTRMTYATSWDALAIMKEALLTNKPNSRKFVRNMETDELWDGFSGSVDFSLSAEPLPSAPPLNSDVYASRAIRCCPDIFKIFTPINVPRLSLLLKNHPNRPFVNSAILEEEASLVLTRDQEMDLGHYSPGFQSLLLGMKVLPLCLATNQVFGKVQTCTNMSYGHPSPNSLIERAHIQIKLNRFFQFPNSGNTGKSFGCASSPKLWCSFFSLILWIAFHEFGIKELNAYMDDLWGVGSAFDLVQFKGHIVPLNQAKFLELFDYINIPWAWGKQVWGTELDIIGHSINCDTLSISLPSDKRLALIDALQTFIIPSSQPLVAWQRITGWANWAVNMFPLGMWAIQSSWEKIARKSLCNALVPCNKAVTEDLTWLAGLLKAWSGRKILKNIFWNLQLADMTFIVDVCPTGIGLCCPKLNSAWSEKFPPPSRDNFRAELLAVVTAIDIASPSALPAVSVMLKQNLDVKVRHVAGNDNTIANDLSRNRISEVKVIRRSTTVAKQTPLSFFEREALNQFHISKHLEPSTILKYKSATRHFLKFCQDHTLEPVPLEFNLAHFVLVTCLDLSPGTANKYLTGIVFCLRDQFPFVVAACASQHVQLSVRGCQKLLSVPVVCTKPFTLLNVHLCAKTFLSSFNNQLFNTIIALGFSGLHRLAVKQPQLTPCLTTKPTSCISVPPSSALIGLMIQLVLSRLSSPILSTEIAGFVALPSGSCVPMAWSLSVLGS</sequence>
<dbReference type="OrthoDB" id="198652at2759"/>